<evidence type="ECO:0000256" key="4">
    <source>
        <dbReference type="ARBA" id="ARBA00022844"/>
    </source>
</evidence>
<dbReference type="InterPro" id="IPR011050">
    <property type="entry name" value="Pectin_lyase_fold/virulence"/>
</dbReference>
<dbReference type="GO" id="GO:0098015">
    <property type="term" value="C:virus tail"/>
    <property type="evidence" value="ECO:0007669"/>
    <property type="project" value="UniProtKB-KW"/>
</dbReference>
<gene>
    <name evidence="10" type="ORF">SWQG_00009</name>
</gene>
<keyword evidence="7" id="KW-1238">Degradation of host capsule during virus entry</keyword>
<feature type="domain" description="Bacteriophage T7 tail fibre protein-like N-terminal" evidence="9">
    <location>
        <begin position="4"/>
        <end position="110"/>
    </location>
</feature>
<dbReference type="Pfam" id="PF03906">
    <property type="entry name" value="Phage_T7_tail"/>
    <property type="match status" value="1"/>
</dbReference>
<evidence type="ECO:0000256" key="5">
    <source>
        <dbReference type="ARBA" id="ARBA00023296"/>
    </source>
</evidence>
<keyword evidence="11" id="KW-1185">Reference proteome</keyword>
<evidence type="ECO:0000256" key="3">
    <source>
        <dbReference type="ARBA" id="ARBA00022732"/>
    </source>
</evidence>
<dbReference type="KEGG" id="vg:15009664"/>
<feature type="region of interest" description="Disordered" evidence="8">
    <location>
        <begin position="1233"/>
        <end position="1258"/>
    </location>
</feature>
<keyword evidence="4" id="KW-0946">Virion</keyword>
<dbReference type="RefSeq" id="YP_007673155.1">
    <property type="nucleotide sequence ID" value="NC_020838.1"/>
</dbReference>
<dbReference type="GO" id="GO:0098996">
    <property type="term" value="P:symbiont entry into host cell via disruption of host cell glycocalyx"/>
    <property type="evidence" value="ECO:0007669"/>
    <property type="project" value="UniProtKB-KW"/>
</dbReference>
<name>M4NNS2_9CAUD</name>
<reference evidence="10 11" key="1">
    <citation type="submission" date="2010-09" db="EMBL/GenBank/DDBJ databases">
        <title>The Genome Sequence of Synechococcus phage S-RIP2 isolate N1_2007.</title>
        <authorList>
            <consortium name="The Broad Institute Genome Sequencing Platform"/>
            <person name="Henn M.R."/>
            <person name="Marston M."/>
            <person name="Levin J."/>
            <person name="Malboeuf C."/>
            <person name="Casali M."/>
            <person name="Russ C."/>
            <person name="Lennon N."/>
            <person name="Chapman S.B."/>
            <person name="Erlich R."/>
            <person name="Young S.K."/>
            <person name="Yandava C."/>
            <person name="Zeng Q."/>
            <person name="Fitzgerald M.F."/>
            <person name="Alvarado L."/>
            <person name="Anderson S."/>
            <person name="Berlin A."/>
            <person name="Chen Z."/>
            <person name="Freedman E."/>
            <person name="Gellesch M."/>
            <person name="Goldberg J."/>
            <person name="Green L."/>
            <person name="Griggs A."/>
            <person name="Gujja S."/>
            <person name="Heilman E.R."/>
            <person name="Heiman D."/>
            <person name="Hollinger A."/>
            <person name="Howarth C."/>
            <person name="Larson L."/>
            <person name="Mehta T."/>
            <person name="Neiman D."/>
            <person name="Pearson M."/>
            <person name="Roberts A."/>
            <person name="Ryan E."/>
            <person name="Saif S."/>
            <person name="Shea T."/>
            <person name="Shenoy N."/>
            <person name="Sisk P."/>
            <person name="Stolte C."/>
            <person name="Sykes S."/>
            <person name="White J."/>
            <person name="Haas B."/>
            <person name="Nusbaum C."/>
            <person name="Birren B."/>
        </authorList>
    </citation>
    <scope>NUCLEOTIDE SEQUENCE [LARGE SCALE GENOMIC DNA]</scope>
</reference>
<evidence type="ECO:0000313" key="10">
    <source>
        <dbReference type="EMBL" id="AGG91306.1"/>
    </source>
</evidence>
<evidence type="ECO:0000256" key="8">
    <source>
        <dbReference type="SAM" id="MobiDB-lite"/>
    </source>
</evidence>
<keyword evidence="5" id="KW-1160">Virus entry into host cell</keyword>
<protein>
    <recommendedName>
        <fullName evidence="9">Bacteriophage T7 tail fibre protein-like N-terminal domain-containing protein</fullName>
    </recommendedName>
</protein>
<comment type="similarity">
    <text evidence="6">In the N-terminal section; belongs to the Teseptimavirus fiber family.</text>
</comment>
<comment type="subcellular location">
    <subcellularLocation>
        <location evidence="1">Virion</location>
    </subcellularLocation>
</comment>
<evidence type="ECO:0000256" key="1">
    <source>
        <dbReference type="ARBA" id="ARBA00004328"/>
    </source>
</evidence>
<evidence type="ECO:0000259" key="9">
    <source>
        <dbReference type="Pfam" id="PF03906"/>
    </source>
</evidence>
<evidence type="ECO:0000256" key="2">
    <source>
        <dbReference type="ARBA" id="ARBA00022717"/>
    </source>
</evidence>
<accession>M4NNS2</accession>
<proteinExistence type="inferred from homology"/>
<dbReference type="GeneID" id="15009664"/>
<dbReference type="EMBL" id="HQ317389">
    <property type="protein sequence ID" value="AGG91306.1"/>
    <property type="molecule type" value="Genomic_DNA"/>
</dbReference>
<evidence type="ECO:0000256" key="7">
    <source>
        <dbReference type="ARBA" id="ARBA00035731"/>
    </source>
</evidence>
<evidence type="ECO:0000313" key="11">
    <source>
        <dbReference type="Proteomes" id="UP000204049"/>
    </source>
</evidence>
<feature type="compositionally biased region" description="Polar residues" evidence="8">
    <location>
        <begin position="1233"/>
        <end position="1247"/>
    </location>
</feature>
<dbReference type="InterPro" id="IPR005604">
    <property type="entry name" value="Phage_T7_tail_fibre-like_N"/>
</dbReference>
<keyword evidence="3" id="KW-1227">Viral tail protein</keyword>
<keyword evidence="2" id="KW-1235">Degradation of host cell envelope components during virus entry</keyword>
<dbReference type="GO" id="GO:0098994">
    <property type="term" value="P:symbiont entry into host cell via disruption of host cell envelope"/>
    <property type="evidence" value="ECO:0007669"/>
    <property type="project" value="UniProtKB-KW"/>
</dbReference>
<organism evidence="10 11">
    <name type="scientific">Synechococcus phage S-RIP2</name>
    <dbReference type="NCBI Taxonomy" id="754040"/>
    <lineage>
        <taxon>Viruses</taxon>
        <taxon>Duplodnaviria</taxon>
        <taxon>Heunggongvirae</taxon>
        <taxon>Uroviricota</taxon>
        <taxon>Caudoviricetes</taxon>
        <taxon>Autographivirales</taxon>
        <taxon>Sednavirus</taxon>
        <taxon>Sednavirus SRIP2</taxon>
    </lineage>
</organism>
<dbReference type="SUPFAM" id="SSF51126">
    <property type="entry name" value="Pectin lyase-like"/>
    <property type="match status" value="1"/>
</dbReference>
<sequence>MATTEVFYNGDGSDLTFTIPFEYLEESDVKVSVGGTLKTQDTDYTFSTLTEITFTTAPPSGTNNVRIFRDTDIDSGVRNEFFAGSAIRAQDLNDDFLQVLYSAQEIEDQYVTKTDGEFDTNVDMNDNRVTEMADPVNAKDAVNKQYFEANSWDSDTETILSNETWNSVDNQIATTASIENRVTAKIDDAITNDIGTDGTGITVSDDGDGTITLGLAENTIDFDRIKNTDIITQAEQDAGTPAAADSNIFTALGAARRFDTLVQTGTPSGSDWETGKTWYQNDADKAVYIWDGNSWETVTSGGAFTRLDQVIYVDATNGDDANNGHRISTPKKTIRAALADINSDATYGNGSTILVAPGIYKETAPLDIQKTDVSIVGASVRNVIVHPTEATETNSLFRVNSGSYLANMTFTGVKASGTRGASGSLWTDSEYGLPPTQGWNVSFYPDAKIFKSPYIQNCTNFSDSEIDNDALDFYTGDSDRGQAGDLDSEPTGGGLLVDGSTVHDDSPLRSMVADSYTHVALNGPGIFVTNNGYAQITSSYSFFNHFHIGCLNGGQANLAASTSDFGRFSLVASGRSTSAIFSATTTVEAASGATTFTIGAPTAGSDWFGNATRPADNMLVQVSNNFYPIQSAVPNGSGWDVTIIRPDTTDRTQNLGLNGIVALGSSAFFYLRSMIASSGHTMEYVGAGTDYRALPYNATGTYTVGSGTQPNGVPIEAHQVKELDNGKVWAAITDHNGKFRVGDTFSVNQQTGFVSIPAGALSVSTLLEDLDVNGKEIKTDTTNQDIVLNPNGTGVVNVSTSKITNVVDPTDAQDAATKNFVDNLTTSSTTELNILDGATLNTSELNILDGATLDTNELNQLDGASLTDNPTWTSTTQFPSAASINTRFLGLLNALGGFVAIADENSFPNGNPDPSDGAGTVVSIADAGGMSVNASGEGTGQTTGGDTVTITGFPASFNSSTLPAQQGLQVQTTTTLNTYTYHKVIARDDDIVRLNDDVNDFFQRYRFGASNPTTDNDAGDLFFNTGSGTMLVWDTSGATNEWKEVQSIGEFFVIPTSEFPTWNGTINDITITNAPTNASQIILSINGVVQEPNTGTARPTDGFALDGSVIRLSDAPATGSEAWGVIIGSTVNIGEPSANTVSTDKIVDGAVTTAKLGSGAVTADKLADTAVTAGSYTLSSITVDAQGRITAASSGTAADPDIITEGNTSVEVVDTGSNGEVRLTTEGTRAMTIDSSQRAGLGTSSPTAPMHVKKADTSTSGLVDGIRLQQGSATNSNRLSLTFGSLDNFTVAGVNGVIETHSGTESNNVGRLEFYTKANGSSITERMRIDSSGNVGIGTTSPDHGKLTLFDSASAAFNALVIQQGNTGSTVSDGLHVGIDSNVDAYITHKENRALAFGTANTERLRILAGGGLTFNGDTATANALDDYEEGTWTPELADAVSGGNTVTHAVQDGKYTKVGNIVTCYFRITWSSKGSCADSSLLRVRNFPFTSLSNSGQFYYTGAITPLDGPTTLAMAGNGTDSILYDDNNPNTLQRFSNIPSSNTGGGINGCITYQAN</sequence>
<dbReference type="Proteomes" id="UP000204049">
    <property type="component" value="Segment"/>
</dbReference>
<evidence type="ECO:0000256" key="6">
    <source>
        <dbReference type="ARBA" id="ARBA00035636"/>
    </source>
</evidence>